<dbReference type="PROSITE" id="PS51432">
    <property type="entry name" value="AP_NUCLEASE_F2_4"/>
    <property type="match status" value="1"/>
</dbReference>
<dbReference type="GO" id="GO:0005634">
    <property type="term" value="C:nucleus"/>
    <property type="evidence" value="ECO:0007669"/>
    <property type="project" value="TreeGrafter"/>
</dbReference>
<accession>A0A1L9V112</accession>
<gene>
    <name evidence="11" type="ORF">ASPBRDRAFT_36812</name>
</gene>
<keyword evidence="8" id="KW-0234">DNA repair</keyword>
<evidence type="ECO:0000256" key="5">
    <source>
        <dbReference type="ARBA" id="ARBA00022763"/>
    </source>
</evidence>
<evidence type="ECO:0000256" key="1">
    <source>
        <dbReference type="ARBA" id="ARBA00001947"/>
    </source>
</evidence>
<comment type="similarity">
    <text evidence="2">Belongs to the AP endonuclease 2 family.</text>
</comment>
<dbReference type="NCBIfam" id="TIGR00587">
    <property type="entry name" value="nfo"/>
    <property type="match status" value="1"/>
</dbReference>
<sequence length="570" mass="62570">MPPRGTRKAASTAVATEPPRSPEPGGNKRKPDETQELNSPLRRSKRVKSVEGLGTQSPSGKAAAHTAPTEPAAGSPKTTPRKSRGGRVVSVKKEVEEEETVSVEADLVDEGEGEVKDEEADEKPKVKAKVTRKRKTKEEIEMVPLRARTQGLRMCVGAHVSAAKGVFNAVHNSMHIGGNAFALFLKSQRKWDNPALQDDHRDQFRNLCVEHKYDGAKHILPHGSYLVNLAQEDKAKAKQAYDAFLDDLRRCEALGITLYNFHPGSANQTSHSSAITRLATALTNALEATSTVTPVLETMCGHGSTIGGYLHEFRDILSQIPQKHHHRIGICIDTCHSFAAGYDLVTPSGFASFMQEFSDVIGIQYLRALHLNDSKAPQGSKRDLHANIGTGFLGLRAFHNIMNEPRFQGLPMILETPIDRPANEVEAEAEDAPSSKSKKKKPNSAASSSSKLVPDHNVWAREIALLESLIGMDPEGEEFRALEAKLSEEGREMREKQMEQYERKLEAEAKKKEKEKAKKEKGQKTLMEMMNGGGKTKNAKNAKGKKGKEVEKDESDGEGSDEEGCQSCSE</sequence>
<dbReference type="SUPFAM" id="SSF51658">
    <property type="entry name" value="Xylose isomerase-like"/>
    <property type="match status" value="1"/>
</dbReference>
<dbReference type="GO" id="GO:0008081">
    <property type="term" value="F:phosphoric diester hydrolase activity"/>
    <property type="evidence" value="ECO:0007669"/>
    <property type="project" value="TreeGrafter"/>
</dbReference>
<dbReference type="PANTHER" id="PTHR21445">
    <property type="entry name" value="ENDONUCLEASE IV ENDODEOXYRIBONUCLEASE IV"/>
    <property type="match status" value="1"/>
</dbReference>
<dbReference type="InterPro" id="IPR001719">
    <property type="entry name" value="AP_endonuc_2"/>
</dbReference>
<dbReference type="Proteomes" id="UP000184499">
    <property type="component" value="Unassembled WGS sequence"/>
</dbReference>
<dbReference type="GO" id="GO:0005739">
    <property type="term" value="C:mitochondrion"/>
    <property type="evidence" value="ECO:0007669"/>
    <property type="project" value="TreeGrafter"/>
</dbReference>
<keyword evidence="6" id="KW-0378">Hydrolase</keyword>
<evidence type="ECO:0000256" key="3">
    <source>
        <dbReference type="ARBA" id="ARBA00021759"/>
    </source>
</evidence>
<evidence type="ECO:0000256" key="8">
    <source>
        <dbReference type="ARBA" id="ARBA00023204"/>
    </source>
</evidence>
<evidence type="ECO:0000256" key="9">
    <source>
        <dbReference type="SAM" id="MobiDB-lite"/>
    </source>
</evidence>
<dbReference type="GeneID" id="93576069"/>
<feature type="region of interest" description="Disordered" evidence="9">
    <location>
        <begin position="1"/>
        <end position="130"/>
    </location>
</feature>
<dbReference type="PANTHER" id="PTHR21445:SF0">
    <property type="entry name" value="APURINIC-APYRIMIDINIC ENDONUCLEASE"/>
    <property type="match status" value="1"/>
</dbReference>
<evidence type="ECO:0000256" key="7">
    <source>
        <dbReference type="ARBA" id="ARBA00022833"/>
    </source>
</evidence>
<feature type="domain" description="Xylose isomerase-like TIM barrel" evidence="10">
    <location>
        <begin position="176"/>
        <end position="425"/>
    </location>
</feature>
<keyword evidence="7" id="KW-0862">Zinc</keyword>
<evidence type="ECO:0000256" key="6">
    <source>
        <dbReference type="ARBA" id="ARBA00022801"/>
    </source>
</evidence>
<feature type="region of interest" description="Disordered" evidence="9">
    <location>
        <begin position="507"/>
        <end position="570"/>
    </location>
</feature>
<keyword evidence="12" id="KW-1185">Reference proteome</keyword>
<dbReference type="OMA" id="DEGCQSH"/>
<name>A0A1L9V112_ASPBC</name>
<reference evidence="12" key="1">
    <citation type="journal article" date="2017" name="Genome Biol.">
        <title>Comparative genomics reveals high biological diversity and specific adaptations in the industrially and medically important fungal genus Aspergillus.</title>
        <authorList>
            <person name="de Vries R.P."/>
            <person name="Riley R."/>
            <person name="Wiebenga A."/>
            <person name="Aguilar-Osorio G."/>
            <person name="Amillis S."/>
            <person name="Uchima C.A."/>
            <person name="Anderluh G."/>
            <person name="Asadollahi M."/>
            <person name="Askin M."/>
            <person name="Barry K."/>
            <person name="Battaglia E."/>
            <person name="Bayram O."/>
            <person name="Benocci T."/>
            <person name="Braus-Stromeyer S.A."/>
            <person name="Caldana C."/>
            <person name="Canovas D."/>
            <person name="Cerqueira G.C."/>
            <person name="Chen F."/>
            <person name="Chen W."/>
            <person name="Choi C."/>
            <person name="Clum A."/>
            <person name="Dos Santos R.A."/>
            <person name="Damasio A.R."/>
            <person name="Diallinas G."/>
            <person name="Emri T."/>
            <person name="Fekete E."/>
            <person name="Flipphi M."/>
            <person name="Freyberg S."/>
            <person name="Gallo A."/>
            <person name="Gournas C."/>
            <person name="Habgood R."/>
            <person name="Hainaut M."/>
            <person name="Harispe M.L."/>
            <person name="Henrissat B."/>
            <person name="Hilden K.S."/>
            <person name="Hope R."/>
            <person name="Hossain A."/>
            <person name="Karabika E."/>
            <person name="Karaffa L."/>
            <person name="Karanyi Z."/>
            <person name="Krasevec N."/>
            <person name="Kuo A."/>
            <person name="Kusch H."/>
            <person name="LaButti K."/>
            <person name="Lagendijk E.L."/>
            <person name="Lapidus A."/>
            <person name="Levasseur A."/>
            <person name="Lindquist E."/>
            <person name="Lipzen A."/>
            <person name="Logrieco A.F."/>
            <person name="MacCabe A."/>
            <person name="Maekelae M.R."/>
            <person name="Malavazi I."/>
            <person name="Melin P."/>
            <person name="Meyer V."/>
            <person name="Mielnichuk N."/>
            <person name="Miskei M."/>
            <person name="Molnar A.P."/>
            <person name="Mule G."/>
            <person name="Ngan C.Y."/>
            <person name="Orejas M."/>
            <person name="Orosz E."/>
            <person name="Ouedraogo J.P."/>
            <person name="Overkamp K.M."/>
            <person name="Park H.-S."/>
            <person name="Perrone G."/>
            <person name="Piumi F."/>
            <person name="Punt P.J."/>
            <person name="Ram A.F."/>
            <person name="Ramon A."/>
            <person name="Rauscher S."/>
            <person name="Record E."/>
            <person name="Riano-Pachon D.M."/>
            <person name="Robert V."/>
            <person name="Roehrig J."/>
            <person name="Ruller R."/>
            <person name="Salamov A."/>
            <person name="Salih N.S."/>
            <person name="Samson R.A."/>
            <person name="Sandor E."/>
            <person name="Sanguinetti M."/>
            <person name="Schuetze T."/>
            <person name="Sepcic K."/>
            <person name="Shelest E."/>
            <person name="Sherlock G."/>
            <person name="Sophianopoulou V."/>
            <person name="Squina F.M."/>
            <person name="Sun H."/>
            <person name="Susca A."/>
            <person name="Todd R.B."/>
            <person name="Tsang A."/>
            <person name="Unkles S.E."/>
            <person name="van de Wiele N."/>
            <person name="van Rossen-Uffink D."/>
            <person name="Oliveira J.V."/>
            <person name="Vesth T.C."/>
            <person name="Visser J."/>
            <person name="Yu J.-H."/>
            <person name="Zhou M."/>
            <person name="Andersen M.R."/>
            <person name="Archer D.B."/>
            <person name="Baker S.E."/>
            <person name="Benoit I."/>
            <person name="Brakhage A.A."/>
            <person name="Braus G.H."/>
            <person name="Fischer R."/>
            <person name="Frisvad J.C."/>
            <person name="Goldman G.H."/>
            <person name="Houbraken J."/>
            <person name="Oakley B."/>
            <person name="Pocsi I."/>
            <person name="Scazzocchio C."/>
            <person name="Seiboth B."/>
            <person name="vanKuyk P.A."/>
            <person name="Wortman J."/>
            <person name="Dyer P.S."/>
            <person name="Grigoriev I.V."/>
        </authorList>
    </citation>
    <scope>NUCLEOTIDE SEQUENCE [LARGE SCALE GENOMIC DNA]</scope>
    <source>
        <strain evidence="12">CBS 101740 / IMI 381727 / IBT 21946</strain>
    </source>
</reference>
<feature type="compositionally biased region" description="Acidic residues" evidence="9">
    <location>
        <begin position="96"/>
        <end position="121"/>
    </location>
</feature>
<dbReference type="RefSeq" id="XP_067484847.1">
    <property type="nucleotide sequence ID" value="XM_067623581.1"/>
</dbReference>
<dbReference type="GO" id="GO:0006284">
    <property type="term" value="P:base-excision repair"/>
    <property type="evidence" value="ECO:0007669"/>
    <property type="project" value="TreeGrafter"/>
</dbReference>
<keyword evidence="4" id="KW-0479">Metal-binding</keyword>
<dbReference type="EMBL" id="KV878679">
    <property type="protein sequence ID" value="OJJ77600.1"/>
    <property type="molecule type" value="Genomic_DNA"/>
</dbReference>
<dbReference type="SMART" id="SM00518">
    <property type="entry name" value="AP2Ec"/>
    <property type="match status" value="1"/>
</dbReference>
<evidence type="ECO:0000313" key="12">
    <source>
        <dbReference type="Proteomes" id="UP000184499"/>
    </source>
</evidence>
<dbReference type="STRING" id="767769.A0A1L9V112"/>
<protein>
    <recommendedName>
        <fullName evidence="3">Apurinic-apyrimidinic endonuclease 1</fullName>
    </recommendedName>
</protein>
<proteinExistence type="inferred from homology"/>
<feature type="compositionally biased region" description="Low complexity" evidence="9">
    <location>
        <begin position="62"/>
        <end position="73"/>
    </location>
</feature>
<dbReference type="InterPro" id="IPR018246">
    <property type="entry name" value="AP_endonuc_F2_Zn_BS"/>
</dbReference>
<dbReference type="InterPro" id="IPR013022">
    <property type="entry name" value="Xyl_isomerase-like_TIM-brl"/>
</dbReference>
<dbReference type="PROSITE" id="PS00730">
    <property type="entry name" value="AP_NUCLEASE_F2_2"/>
    <property type="match status" value="1"/>
</dbReference>
<dbReference type="GO" id="GO:0003906">
    <property type="term" value="F:DNA-(apurinic or apyrimidinic site) endonuclease activity"/>
    <property type="evidence" value="ECO:0007669"/>
    <property type="project" value="TreeGrafter"/>
</dbReference>
<dbReference type="FunFam" id="3.20.20.150:FF:000001">
    <property type="entry name" value="Probable endonuclease 4"/>
    <property type="match status" value="1"/>
</dbReference>
<dbReference type="HAMAP" id="MF_00152">
    <property type="entry name" value="Nfo"/>
    <property type="match status" value="1"/>
</dbReference>
<feature type="compositionally biased region" description="Basic residues" evidence="9">
    <location>
        <begin position="537"/>
        <end position="546"/>
    </location>
</feature>
<dbReference type="GO" id="GO:0008270">
    <property type="term" value="F:zinc ion binding"/>
    <property type="evidence" value="ECO:0007669"/>
    <property type="project" value="InterPro"/>
</dbReference>
<dbReference type="AlphaFoldDB" id="A0A1L9V112"/>
<evidence type="ECO:0000256" key="2">
    <source>
        <dbReference type="ARBA" id="ARBA00005340"/>
    </source>
</evidence>
<feature type="compositionally biased region" description="Basic and acidic residues" evidence="9">
    <location>
        <begin position="507"/>
        <end position="523"/>
    </location>
</feature>
<keyword evidence="5" id="KW-0227">DNA damage</keyword>
<dbReference type="Gene3D" id="3.20.20.150">
    <property type="entry name" value="Divalent-metal-dependent TIM barrel enzymes"/>
    <property type="match status" value="1"/>
</dbReference>
<evidence type="ECO:0000256" key="4">
    <source>
        <dbReference type="ARBA" id="ARBA00022723"/>
    </source>
</evidence>
<feature type="region of interest" description="Disordered" evidence="9">
    <location>
        <begin position="424"/>
        <end position="452"/>
    </location>
</feature>
<dbReference type="OrthoDB" id="7663182at2759"/>
<feature type="compositionally biased region" description="Acidic residues" evidence="9">
    <location>
        <begin position="552"/>
        <end position="564"/>
    </location>
</feature>
<dbReference type="GO" id="GO:0003677">
    <property type="term" value="F:DNA binding"/>
    <property type="evidence" value="ECO:0007669"/>
    <property type="project" value="InterPro"/>
</dbReference>
<evidence type="ECO:0000313" key="11">
    <source>
        <dbReference type="EMBL" id="OJJ77600.1"/>
    </source>
</evidence>
<dbReference type="InterPro" id="IPR036237">
    <property type="entry name" value="Xyl_isomerase-like_sf"/>
</dbReference>
<organism evidence="11 12">
    <name type="scientific">Aspergillus brasiliensis (strain CBS 101740 / IMI 381727 / IBT 21946)</name>
    <dbReference type="NCBI Taxonomy" id="767769"/>
    <lineage>
        <taxon>Eukaryota</taxon>
        <taxon>Fungi</taxon>
        <taxon>Dikarya</taxon>
        <taxon>Ascomycota</taxon>
        <taxon>Pezizomycotina</taxon>
        <taxon>Eurotiomycetes</taxon>
        <taxon>Eurotiomycetidae</taxon>
        <taxon>Eurotiales</taxon>
        <taxon>Aspergillaceae</taxon>
        <taxon>Aspergillus</taxon>
        <taxon>Aspergillus subgen. Circumdati</taxon>
    </lineage>
</organism>
<comment type="cofactor">
    <cofactor evidence="1">
        <name>Zn(2+)</name>
        <dbReference type="ChEBI" id="CHEBI:29105"/>
    </cofactor>
</comment>
<dbReference type="VEuPathDB" id="FungiDB:ASPBRDRAFT_36812"/>
<dbReference type="CDD" id="cd00019">
    <property type="entry name" value="AP2Ec"/>
    <property type="match status" value="1"/>
</dbReference>
<dbReference type="PROSITE" id="PS00731">
    <property type="entry name" value="AP_NUCLEASE_F2_3"/>
    <property type="match status" value="1"/>
</dbReference>
<evidence type="ECO:0000259" key="10">
    <source>
        <dbReference type="Pfam" id="PF01261"/>
    </source>
</evidence>
<dbReference type="Pfam" id="PF01261">
    <property type="entry name" value="AP_endonuc_2"/>
    <property type="match status" value="1"/>
</dbReference>